<reference evidence="3 4" key="1">
    <citation type="journal article" date="2018" name="Front. Microbiol.">
        <title>Genome-Wide Analysis of Corynespora cassiicola Leaf Fall Disease Putative Effectors.</title>
        <authorList>
            <person name="Lopez D."/>
            <person name="Ribeiro S."/>
            <person name="Label P."/>
            <person name="Fumanal B."/>
            <person name="Venisse J.S."/>
            <person name="Kohler A."/>
            <person name="de Oliveira R.R."/>
            <person name="Labutti K."/>
            <person name="Lipzen A."/>
            <person name="Lail K."/>
            <person name="Bauer D."/>
            <person name="Ohm R.A."/>
            <person name="Barry K.W."/>
            <person name="Spatafora J."/>
            <person name="Grigoriev I.V."/>
            <person name="Martin F.M."/>
            <person name="Pujade-Renaud V."/>
        </authorList>
    </citation>
    <scope>NUCLEOTIDE SEQUENCE [LARGE SCALE GENOMIC DNA]</scope>
    <source>
        <strain evidence="3 4">Philippines</strain>
    </source>
</reference>
<evidence type="ECO:0000313" key="4">
    <source>
        <dbReference type="Proteomes" id="UP000240883"/>
    </source>
</evidence>
<dbReference type="EMBL" id="KZ678129">
    <property type="protein sequence ID" value="PSN73606.1"/>
    <property type="molecule type" value="Genomic_DNA"/>
</dbReference>
<evidence type="ECO:0000313" key="3">
    <source>
        <dbReference type="EMBL" id="PSN73606.1"/>
    </source>
</evidence>
<dbReference type="AlphaFoldDB" id="A0A2T2P7R3"/>
<gene>
    <name evidence="3" type="ORF">BS50DRAFT_191311</name>
</gene>
<accession>A0A2T2P7R3</accession>
<organism evidence="3 4">
    <name type="scientific">Corynespora cassiicola Philippines</name>
    <dbReference type="NCBI Taxonomy" id="1448308"/>
    <lineage>
        <taxon>Eukaryota</taxon>
        <taxon>Fungi</taxon>
        <taxon>Dikarya</taxon>
        <taxon>Ascomycota</taxon>
        <taxon>Pezizomycotina</taxon>
        <taxon>Dothideomycetes</taxon>
        <taxon>Pleosporomycetidae</taxon>
        <taxon>Pleosporales</taxon>
        <taxon>Corynesporascaceae</taxon>
        <taxon>Corynespora</taxon>
    </lineage>
</organism>
<evidence type="ECO:0000256" key="1">
    <source>
        <dbReference type="SAM" id="Coils"/>
    </source>
</evidence>
<sequence>MAISIIEQAVLDCTLASAMGVEICSIPGPRMNIDLDHIYIDGHGPNDEPCHYDYSNKELQALFPPEAYAPWRWLDPRKDSQSKPTWRKSHFLSLPENLRLKIYKYALTDPSVNEFVVEVSQVSFKPHFDHTRDPSNSSGWKATQTPTQIIATQRNHRNTAINLSILLANRQIYKEALPILYESIRFSLMTAKDTLPIFLSMLSPFARSHIRKLKLQIPGSEREIATEWAIACHQVTKLDGTLRHIQIEGDFSLLQDDRGHREILYPLCKIKAPRIFVPDTNGELQALLKRAEELNEQEVLEEHQSMEASVMHHGKAQDDIHSPTLALNEHHKRFGDQEMASVMSEWEFVDM</sequence>
<proteinExistence type="predicted"/>
<dbReference type="PANTHER" id="PTHR38790:SF4">
    <property type="entry name" value="2EXR DOMAIN-CONTAINING PROTEIN"/>
    <property type="match status" value="1"/>
</dbReference>
<keyword evidence="4" id="KW-1185">Reference proteome</keyword>
<dbReference type="OrthoDB" id="62952at2759"/>
<dbReference type="InterPro" id="IPR056632">
    <property type="entry name" value="DUF7730"/>
</dbReference>
<evidence type="ECO:0000259" key="2">
    <source>
        <dbReference type="Pfam" id="PF24864"/>
    </source>
</evidence>
<feature type="domain" description="DUF7730" evidence="2">
    <location>
        <begin position="88"/>
        <end position="217"/>
    </location>
</feature>
<name>A0A2T2P7R3_CORCC</name>
<dbReference type="PANTHER" id="PTHR38790">
    <property type="entry name" value="2EXR DOMAIN-CONTAINING PROTEIN-RELATED"/>
    <property type="match status" value="1"/>
</dbReference>
<keyword evidence="1" id="KW-0175">Coiled coil</keyword>
<protein>
    <recommendedName>
        <fullName evidence="2">DUF7730 domain-containing protein</fullName>
    </recommendedName>
</protein>
<dbReference type="Pfam" id="PF24864">
    <property type="entry name" value="DUF7730"/>
    <property type="match status" value="1"/>
</dbReference>
<dbReference type="Proteomes" id="UP000240883">
    <property type="component" value="Unassembled WGS sequence"/>
</dbReference>
<feature type="coiled-coil region" evidence="1">
    <location>
        <begin position="277"/>
        <end position="304"/>
    </location>
</feature>